<dbReference type="SUPFAM" id="SSF55486">
    <property type="entry name" value="Metalloproteases ('zincins'), catalytic domain"/>
    <property type="match status" value="1"/>
</dbReference>
<keyword evidence="4" id="KW-0479">Metal-binding</keyword>
<dbReference type="InterPro" id="IPR008753">
    <property type="entry name" value="Peptidase_M13_N"/>
</dbReference>
<name>A0A3N2RHL3_LYSEN</name>
<dbReference type="PROSITE" id="PS51885">
    <property type="entry name" value="NEPRILYSIN"/>
    <property type="match status" value="1"/>
</dbReference>
<dbReference type="GO" id="GO:0005886">
    <property type="term" value="C:plasma membrane"/>
    <property type="evidence" value="ECO:0007669"/>
    <property type="project" value="TreeGrafter"/>
</dbReference>
<keyword evidence="5" id="KW-0378">Hydrolase</keyword>
<dbReference type="PANTHER" id="PTHR11733:SF167">
    <property type="entry name" value="FI17812P1-RELATED"/>
    <property type="match status" value="1"/>
</dbReference>
<dbReference type="PANTHER" id="PTHR11733">
    <property type="entry name" value="ZINC METALLOPROTEASE FAMILY M13 NEPRILYSIN-RELATED"/>
    <property type="match status" value="1"/>
</dbReference>
<comment type="caution">
    <text evidence="11">The sequence shown here is derived from an EMBL/GenBank/DDBJ whole genome shotgun (WGS) entry which is preliminary data.</text>
</comment>
<evidence type="ECO:0000256" key="4">
    <source>
        <dbReference type="ARBA" id="ARBA00022723"/>
    </source>
</evidence>
<keyword evidence="6" id="KW-0862">Zinc</keyword>
<dbReference type="CDD" id="cd08662">
    <property type="entry name" value="M13"/>
    <property type="match status" value="1"/>
</dbReference>
<dbReference type="Pfam" id="PF05649">
    <property type="entry name" value="Peptidase_M13_N"/>
    <property type="match status" value="1"/>
</dbReference>
<keyword evidence="7" id="KW-0482">Metalloprotease</keyword>
<dbReference type="InterPro" id="IPR024079">
    <property type="entry name" value="MetalloPept_cat_dom_sf"/>
</dbReference>
<evidence type="ECO:0000256" key="3">
    <source>
        <dbReference type="ARBA" id="ARBA00022670"/>
    </source>
</evidence>
<dbReference type="PRINTS" id="PR00786">
    <property type="entry name" value="NEPRILYSIN"/>
</dbReference>
<dbReference type="Pfam" id="PF01431">
    <property type="entry name" value="Peptidase_M13"/>
    <property type="match status" value="1"/>
</dbReference>
<evidence type="ECO:0000256" key="8">
    <source>
        <dbReference type="SAM" id="MobiDB-lite"/>
    </source>
</evidence>
<sequence>MERPAHRTGPQGKPIADAAAKRAEPTRPVARGQPRESIAAGPLRQTCTCRPRTPLAPPKADRKRPSPAPATAPEPGIAPRRPRPRSVPGEHYRTVTHDLRHPADTPRRTIVGPVPGARACRDAPESATIPASFHAYALRPEPAVTLKKPQVLLLSVAIATAVAACGGKTEAPAANAPAADQAAAKPAEPAALTLDESKLQKVNRFEIGDLDSSKDACVDFAGYANGKWLAANPIPGDRTSWGAFEMLDERSNDVQHQLAQQAAADTKATGVEKIVGDLWATGMDEAKINAQGLEPLKGDLAKIDAIDSPEKIAAYLRETAATGDNPLFGFGAEADFKDSANNIAYASQGGLSLPDAPYYTDAKFKDKLAAYEQHVAKVLELGGAKPEDAAKQAKDVIAFETRLAKASKTREQLSRDVSLYYNALSPAKADELTPNFSWTKFFESQGVAVPKMFSLAVPGFHQEVSKMIGDTPASAWQAYLRFHAIDSASPFLSDAFVQENFNFYSKTLRGQKEMKDRWKRVLDTVEGQAGEAMGQLYVKVAFPAESKQRMQALVENLRQALKVRIENLSWMSADTKKKALEKWASFAPKIGYPDKWRDWSGLKTSRDSYYANVKAANEFNYKWNLSKVGKPVDKTEWGMSPQTVNAYYNPLQNEIVFPAAILQPPFFDPKADAAINYGGIGAVIGHEMTHGYDDQGSRFGPTGNMEVWWAPADAKAFSGLTGKLIKQFDGYTAIGGQKVNGTHTLGENIADLGGLATAYDAMKKAAGETPDPKTDGLTRDQRFFLNWATVWRRNFTPDEEKMRLQTDEHALANFRAIGAPSNLPAFAAAFSCKPGQPMVREGDKQVIIW</sequence>
<accession>A0A3N2RHL3</accession>
<comment type="similarity">
    <text evidence="2">Belongs to the peptidase M13 family.</text>
</comment>
<dbReference type="InterPro" id="IPR042089">
    <property type="entry name" value="Peptidase_M13_dom_2"/>
</dbReference>
<evidence type="ECO:0000256" key="5">
    <source>
        <dbReference type="ARBA" id="ARBA00022801"/>
    </source>
</evidence>
<evidence type="ECO:0000256" key="7">
    <source>
        <dbReference type="ARBA" id="ARBA00023049"/>
    </source>
</evidence>
<dbReference type="InterPro" id="IPR000718">
    <property type="entry name" value="Peptidase_M13"/>
</dbReference>
<dbReference type="EMBL" id="RCTY01000024">
    <property type="protein sequence ID" value="ROU06983.1"/>
    <property type="molecule type" value="Genomic_DNA"/>
</dbReference>
<dbReference type="GO" id="GO:0016485">
    <property type="term" value="P:protein processing"/>
    <property type="evidence" value="ECO:0007669"/>
    <property type="project" value="TreeGrafter"/>
</dbReference>
<evidence type="ECO:0000313" key="12">
    <source>
        <dbReference type="Proteomes" id="UP000275910"/>
    </source>
</evidence>
<dbReference type="Gene3D" id="1.10.1380.10">
    <property type="entry name" value="Neutral endopeptidase , domain2"/>
    <property type="match status" value="1"/>
</dbReference>
<reference evidence="11 12" key="1">
    <citation type="submission" date="2018-10" db="EMBL/GenBank/DDBJ databases">
        <title>The genome of Lysobacter enzymogenes OH11.</title>
        <authorList>
            <person name="Liu F."/>
            <person name="Zhao Y."/>
            <person name="Qian G."/>
            <person name="Chen Y."/>
            <person name="Xu H."/>
        </authorList>
    </citation>
    <scope>NUCLEOTIDE SEQUENCE [LARGE SCALE GENOMIC DNA]</scope>
    <source>
        <strain evidence="11 12">OH11</strain>
    </source>
</reference>
<dbReference type="GO" id="GO:0004222">
    <property type="term" value="F:metalloendopeptidase activity"/>
    <property type="evidence" value="ECO:0007669"/>
    <property type="project" value="InterPro"/>
</dbReference>
<proteinExistence type="inferred from homology"/>
<dbReference type="Proteomes" id="UP000275910">
    <property type="component" value="Unassembled WGS sequence"/>
</dbReference>
<dbReference type="AlphaFoldDB" id="A0A3N2RHL3"/>
<organism evidence="11 12">
    <name type="scientific">Lysobacter enzymogenes</name>
    <dbReference type="NCBI Taxonomy" id="69"/>
    <lineage>
        <taxon>Bacteria</taxon>
        <taxon>Pseudomonadati</taxon>
        <taxon>Pseudomonadota</taxon>
        <taxon>Gammaproteobacteria</taxon>
        <taxon>Lysobacterales</taxon>
        <taxon>Lysobacteraceae</taxon>
        <taxon>Lysobacter</taxon>
    </lineage>
</organism>
<dbReference type="InterPro" id="IPR018497">
    <property type="entry name" value="Peptidase_M13_C"/>
</dbReference>
<evidence type="ECO:0000259" key="10">
    <source>
        <dbReference type="Pfam" id="PF05649"/>
    </source>
</evidence>
<dbReference type="Gene3D" id="3.40.390.10">
    <property type="entry name" value="Collagenase (Catalytic Domain)"/>
    <property type="match status" value="1"/>
</dbReference>
<evidence type="ECO:0000256" key="6">
    <source>
        <dbReference type="ARBA" id="ARBA00022833"/>
    </source>
</evidence>
<evidence type="ECO:0000259" key="9">
    <source>
        <dbReference type="Pfam" id="PF01431"/>
    </source>
</evidence>
<evidence type="ECO:0000256" key="2">
    <source>
        <dbReference type="ARBA" id="ARBA00007357"/>
    </source>
</evidence>
<feature type="region of interest" description="Disordered" evidence="8">
    <location>
        <begin position="1"/>
        <end position="91"/>
    </location>
</feature>
<gene>
    <name evidence="11" type="ORF">D9T17_10700</name>
</gene>
<protein>
    <submittedName>
        <fullName evidence="11">Peptidase</fullName>
    </submittedName>
</protein>
<evidence type="ECO:0000256" key="1">
    <source>
        <dbReference type="ARBA" id="ARBA00001947"/>
    </source>
</evidence>
<evidence type="ECO:0000313" key="11">
    <source>
        <dbReference type="EMBL" id="ROU06983.1"/>
    </source>
</evidence>
<keyword evidence="3" id="KW-0645">Protease</keyword>
<feature type="domain" description="Peptidase M13 C-terminal" evidence="9">
    <location>
        <begin position="645"/>
        <end position="846"/>
    </location>
</feature>
<feature type="domain" description="Peptidase M13 N-terminal" evidence="10">
    <location>
        <begin position="217"/>
        <end position="593"/>
    </location>
</feature>
<dbReference type="GO" id="GO:0046872">
    <property type="term" value="F:metal ion binding"/>
    <property type="evidence" value="ECO:0007669"/>
    <property type="project" value="UniProtKB-KW"/>
</dbReference>
<comment type="cofactor">
    <cofactor evidence="1">
        <name>Zn(2+)</name>
        <dbReference type="ChEBI" id="CHEBI:29105"/>
    </cofactor>
</comment>